<evidence type="ECO:0008006" key="3">
    <source>
        <dbReference type="Google" id="ProtNLM"/>
    </source>
</evidence>
<dbReference type="EMBL" id="JMSN01000060">
    <property type="protein sequence ID" value="KDN43558.1"/>
    <property type="molecule type" value="Genomic_DNA"/>
</dbReference>
<keyword evidence="2" id="KW-1185">Reference proteome</keyword>
<accession>A0A066VTF6</accession>
<dbReference type="Proteomes" id="UP000027361">
    <property type="component" value="Unassembled WGS sequence"/>
</dbReference>
<dbReference type="GeneID" id="25261646"/>
<evidence type="ECO:0000313" key="2">
    <source>
        <dbReference type="Proteomes" id="UP000027361"/>
    </source>
</evidence>
<dbReference type="HOGENOM" id="CLU_1078429_0_0_1"/>
<dbReference type="RefSeq" id="XP_013242419.1">
    <property type="nucleotide sequence ID" value="XM_013386965.1"/>
</dbReference>
<sequence length="258" mass="28268">MAGCFAATIARDHFRRVIIVEPWATGSDWKTRIGQINQPHAYSPILRQNLQKIYGVRLAVAIYAAAGRNFRVENADWVLCGMKALVTNAGDMPGYCASRRLMQDIMRTFTFQDAKTVEPSEGCTGAGKPIDTVNGKALQCDLVNVHGKVVVKVRPSVDGRSRQAVVIQPDGVSTAQLECVDCALLLDCTGNAAMHRRWMQDAIKVTEKVDHPVQQRGPGAAVRPDWRMPKEDSCDTGMLYITVGQRGTAGPLEANCDR</sequence>
<dbReference type="AlphaFoldDB" id="A0A066VTF6"/>
<organism evidence="1 2">
    <name type="scientific">Tilletiaria anomala (strain ATCC 24038 / CBS 436.72 / UBC 951)</name>
    <dbReference type="NCBI Taxonomy" id="1037660"/>
    <lineage>
        <taxon>Eukaryota</taxon>
        <taxon>Fungi</taxon>
        <taxon>Dikarya</taxon>
        <taxon>Basidiomycota</taxon>
        <taxon>Ustilaginomycotina</taxon>
        <taxon>Exobasidiomycetes</taxon>
        <taxon>Georgefischeriales</taxon>
        <taxon>Tilletiariaceae</taxon>
        <taxon>Tilletiaria</taxon>
    </lineage>
</organism>
<name>A0A066VTF6_TILAU</name>
<gene>
    <name evidence="1" type="ORF">K437DRAFT_151749</name>
</gene>
<dbReference type="InParanoid" id="A0A066VTF6"/>
<reference evidence="1 2" key="1">
    <citation type="submission" date="2014-05" db="EMBL/GenBank/DDBJ databases">
        <title>Draft genome sequence of a rare smut relative, Tilletiaria anomala UBC 951.</title>
        <authorList>
            <consortium name="DOE Joint Genome Institute"/>
            <person name="Toome M."/>
            <person name="Kuo A."/>
            <person name="Henrissat B."/>
            <person name="Lipzen A."/>
            <person name="Tritt A."/>
            <person name="Yoshinaga Y."/>
            <person name="Zane M."/>
            <person name="Barry K."/>
            <person name="Grigoriev I.V."/>
            <person name="Spatafora J.W."/>
            <person name="Aimea M.C."/>
        </authorList>
    </citation>
    <scope>NUCLEOTIDE SEQUENCE [LARGE SCALE GENOMIC DNA]</scope>
    <source>
        <strain evidence="1 2">UBC 951</strain>
    </source>
</reference>
<comment type="caution">
    <text evidence="1">The sequence shown here is derived from an EMBL/GenBank/DDBJ whole genome shotgun (WGS) entry which is preliminary data.</text>
</comment>
<protein>
    <recommendedName>
        <fullName evidence="3">FAD/NAD(P)-binding domain-containing protein</fullName>
    </recommendedName>
</protein>
<evidence type="ECO:0000313" key="1">
    <source>
        <dbReference type="EMBL" id="KDN43558.1"/>
    </source>
</evidence>
<proteinExistence type="predicted"/>